<evidence type="ECO:0000313" key="3">
    <source>
        <dbReference type="EMBL" id="KAF5372125.1"/>
    </source>
</evidence>
<name>A0A8H5LW25_9AGAR</name>
<dbReference type="InterPro" id="IPR025337">
    <property type="entry name" value="Questin_oxidase-like"/>
</dbReference>
<keyword evidence="4" id="KW-1185">Reference proteome</keyword>
<sequence>MPGKPTMTELFPAPSPPPSTSCPSRWPGANQESTQALRDILQDNHDKYHIFFDDRGRHNHISHHLVALWSMGSPKAVLEAAYEESQSVQRPKGAAPEPITRDNLYDHAGDHKYYAGYLEYYEGVVREKGAAAALQEYVFSPEANFSKTKSGQAENPQILDRFLGAIMHPMIHVGYGIEFGLPGLIAEGLAMAASHRCASFIPSSLFAASTPESLVSRVQNTLSLKSAPVKPRVHAFNILTRILRDPQFKLSQAPDFRAMYGHIVKDLRDDIFKIVDDWTVDTSTPEGIQKAIEELQFVCILLYAVPGYREPEPFNADFFYMHFATSSLFLPAILPILPAASQEMLLRGYFAVIISWWIVNGRPNLAISKFFSADTAHPTITSTNTVQAHVHALPSPSSPLAYNPNPWTSIVSQSLVHPDDHLIKLVRALAHYATLYGSRAAGEKDFLDTGLEGAEKIDGSLFIRAAGLTMDRILGQMPSRENLKEYVMYWDREGFHTWSEKGKSVY</sequence>
<comment type="caution">
    <text evidence="3">The sequence shown here is derived from an EMBL/GenBank/DDBJ whole genome shotgun (WGS) entry which is preliminary data.</text>
</comment>
<dbReference type="AlphaFoldDB" id="A0A8H5LW25"/>
<accession>A0A8H5LW25</accession>
<dbReference type="Proteomes" id="UP000559256">
    <property type="component" value="Unassembled WGS sequence"/>
</dbReference>
<evidence type="ECO:0000256" key="1">
    <source>
        <dbReference type="ARBA" id="ARBA00023002"/>
    </source>
</evidence>
<dbReference type="OrthoDB" id="10004862at2759"/>
<gene>
    <name evidence="3" type="ORF">D9758_005092</name>
</gene>
<dbReference type="GO" id="GO:0016491">
    <property type="term" value="F:oxidoreductase activity"/>
    <property type="evidence" value="ECO:0007669"/>
    <property type="project" value="UniProtKB-KW"/>
</dbReference>
<organism evidence="3 4">
    <name type="scientific">Tetrapyrgos nigripes</name>
    <dbReference type="NCBI Taxonomy" id="182062"/>
    <lineage>
        <taxon>Eukaryota</taxon>
        <taxon>Fungi</taxon>
        <taxon>Dikarya</taxon>
        <taxon>Basidiomycota</taxon>
        <taxon>Agaricomycotina</taxon>
        <taxon>Agaricomycetes</taxon>
        <taxon>Agaricomycetidae</taxon>
        <taxon>Agaricales</taxon>
        <taxon>Marasmiineae</taxon>
        <taxon>Marasmiaceae</taxon>
        <taxon>Tetrapyrgos</taxon>
    </lineage>
</organism>
<keyword evidence="1" id="KW-0560">Oxidoreductase</keyword>
<feature type="region of interest" description="Disordered" evidence="2">
    <location>
        <begin position="1"/>
        <end position="30"/>
    </location>
</feature>
<dbReference type="EMBL" id="JAACJM010000006">
    <property type="protein sequence ID" value="KAF5372125.1"/>
    <property type="molecule type" value="Genomic_DNA"/>
</dbReference>
<protein>
    <submittedName>
        <fullName evidence="3">Uncharacterized protein</fullName>
    </submittedName>
</protein>
<proteinExistence type="predicted"/>
<reference evidence="3 4" key="1">
    <citation type="journal article" date="2020" name="ISME J.">
        <title>Uncovering the hidden diversity of litter-decomposition mechanisms in mushroom-forming fungi.</title>
        <authorList>
            <person name="Floudas D."/>
            <person name="Bentzer J."/>
            <person name="Ahren D."/>
            <person name="Johansson T."/>
            <person name="Persson P."/>
            <person name="Tunlid A."/>
        </authorList>
    </citation>
    <scope>NUCLEOTIDE SEQUENCE [LARGE SCALE GENOMIC DNA]</scope>
    <source>
        <strain evidence="3 4">CBS 291.85</strain>
    </source>
</reference>
<dbReference type="PANTHER" id="PTHR35870:SF1">
    <property type="entry name" value="PROTEIN, PUTATIVE (AFU_ORTHOLOGUE AFUA_5G03330)-RELATED"/>
    <property type="match status" value="1"/>
</dbReference>
<evidence type="ECO:0000313" key="4">
    <source>
        <dbReference type="Proteomes" id="UP000559256"/>
    </source>
</evidence>
<dbReference type="Pfam" id="PF14027">
    <property type="entry name" value="Questin_oxidase"/>
    <property type="match status" value="1"/>
</dbReference>
<dbReference type="PANTHER" id="PTHR35870">
    <property type="entry name" value="PROTEIN, PUTATIVE (AFU_ORTHOLOGUE AFUA_5G03330)-RELATED"/>
    <property type="match status" value="1"/>
</dbReference>
<evidence type="ECO:0000256" key="2">
    <source>
        <dbReference type="SAM" id="MobiDB-lite"/>
    </source>
</evidence>